<evidence type="ECO:0000256" key="1">
    <source>
        <dbReference type="SAM" id="SignalP"/>
    </source>
</evidence>
<reference evidence="2" key="1">
    <citation type="journal article" date="2020" name="mSystems">
        <title>Genome- and Community-Level Interaction Insights into Carbon Utilization and Element Cycling Functions of Hydrothermarchaeota in Hydrothermal Sediment.</title>
        <authorList>
            <person name="Zhou Z."/>
            <person name="Liu Y."/>
            <person name="Xu W."/>
            <person name="Pan J."/>
            <person name="Luo Z.H."/>
            <person name="Li M."/>
        </authorList>
    </citation>
    <scope>NUCLEOTIDE SEQUENCE [LARGE SCALE GENOMIC DNA]</scope>
    <source>
        <strain evidence="2">HyVt-493</strain>
    </source>
</reference>
<dbReference type="InterPro" id="IPR032710">
    <property type="entry name" value="NTF2-like_dom_sf"/>
</dbReference>
<dbReference type="Pfam" id="PF07366">
    <property type="entry name" value="SnoaL"/>
    <property type="match status" value="1"/>
</dbReference>
<keyword evidence="1" id="KW-0732">Signal</keyword>
<organism evidence="2">
    <name type="scientific">Leucothrix mucor</name>
    <dbReference type="NCBI Taxonomy" id="45248"/>
    <lineage>
        <taxon>Bacteria</taxon>
        <taxon>Pseudomonadati</taxon>
        <taxon>Pseudomonadota</taxon>
        <taxon>Gammaproteobacteria</taxon>
        <taxon>Thiotrichales</taxon>
        <taxon>Thiotrichaceae</taxon>
        <taxon>Leucothrix</taxon>
    </lineage>
</organism>
<dbReference type="PANTHER" id="PTHR38436:SF1">
    <property type="entry name" value="ESTER CYCLASE"/>
    <property type="match status" value="1"/>
</dbReference>
<dbReference type="GO" id="GO:0030638">
    <property type="term" value="P:polyketide metabolic process"/>
    <property type="evidence" value="ECO:0007669"/>
    <property type="project" value="InterPro"/>
</dbReference>
<accession>A0A7V2T1B1</accession>
<proteinExistence type="predicted"/>
<dbReference type="Proteomes" id="UP000885750">
    <property type="component" value="Unassembled WGS sequence"/>
</dbReference>
<feature type="signal peptide" evidence="1">
    <location>
        <begin position="1"/>
        <end position="21"/>
    </location>
</feature>
<evidence type="ECO:0000313" key="2">
    <source>
        <dbReference type="EMBL" id="HFC93299.1"/>
    </source>
</evidence>
<protein>
    <recommendedName>
        <fullName evidence="3">Polyketide cyclase</fullName>
    </recommendedName>
</protein>
<dbReference type="AlphaFoldDB" id="A0A7V2T1B1"/>
<dbReference type="InterPro" id="IPR009959">
    <property type="entry name" value="Cyclase_SnoaL-like"/>
</dbReference>
<dbReference type="SUPFAM" id="SSF54427">
    <property type="entry name" value="NTF2-like"/>
    <property type="match status" value="1"/>
</dbReference>
<dbReference type="Gene3D" id="3.10.450.50">
    <property type="match status" value="1"/>
</dbReference>
<sequence>MLHKITIFFFLFLLSINTSFAASLNESKVNELIDSYLDAWKTRDIAEIGKLYAKNISVYDLPTDSTIKGKEAVLKFEQEAWLASAPDMVWIRTSPAFITGNTVAYEWVYSGTYTGDWWGTKITNKPFSVKGISTTTFNDDGKIILQKDFYDLKSFEKQLGV</sequence>
<comment type="caution">
    <text evidence="2">The sequence shown here is derived from an EMBL/GenBank/DDBJ whole genome shotgun (WGS) entry which is preliminary data.</text>
</comment>
<evidence type="ECO:0008006" key="3">
    <source>
        <dbReference type="Google" id="ProtNLM"/>
    </source>
</evidence>
<name>A0A7V2T1B1_LEUMU</name>
<dbReference type="EMBL" id="DRMS01000408">
    <property type="protein sequence ID" value="HFC93299.1"/>
    <property type="molecule type" value="Genomic_DNA"/>
</dbReference>
<gene>
    <name evidence="2" type="ORF">ENJ51_10870</name>
</gene>
<dbReference type="PANTHER" id="PTHR38436">
    <property type="entry name" value="POLYKETIDE CYCLASE SNOAL-LIKE DOMAIN"/>
    <property type="match status" value="1"/>
</dbReference>
<feature type="chain" id="PRO_5030608691" description="Polyketide cyclase" evidence="1">
    <location>
        <begin position="22"/>
        <end position="161"/>
    </location>
</feature>